<sequence length="220" mass="24576">MANQDLNTDGTTKSSNSSPDNDITLDSDGKVTNIVFNDNKVDRYFDENGNQLHLNDYKFDHIWADAPVNNQLYISISSSFLGKLIAKAGFISNNVTNMSQRYAETAINSHGVADFGFNQLRDLFKMYNTEYDGNEGGNGAFFRVEGQKSIYNFADFSQFIWGAWMRVNNFSLAEAKAGAHFNNFISTLLSTDRTGGIFDSNADQRAIQNGFNYANNLLSK</sequence>
<feature type="region of interest" description="Disordered" evidence="1">
    <location>
        <begin position="1"/>
        <end position="26"/>
    </location>
</feature>
<evidence type="ECO:0000313" key="2">
    <source>
        <dbReference type="EMBL" id="NHN27407.1"/>
    </source>
</evidence>
<reference evidence="2 3" key="3">
    <citation type="submission" date="2020-02" db="EMBL/GenBank/DDBJ databases">
        <title>Flavobacterium profundi sp. nov., isolated from a deep-sea seamount.</title>
        <authorList>
            <person name="Zhang D.-C."/>
        </authorList>
    </citation>
    <scope>NUCLEOTIDE SEQUENCE [LARGE SCALE GENOMIC DNA]</scope>
    <source>
        <strain evidence="2 3">EC11</strain>
    </source>
</reference>
<reference evidence="2 3" key="2">
    <citation type="submission" date="2019-05" db="EMBL/GenBank/DDBJ databases">
        <authorList>
            <person name="Lianzixin W."/>
        </authorList>
    </citation>
    <scope>NUCLEOTIDE SEQUENCE [LARGE SCALE GENOMIC DNA]</scope>
    <source>
        <strain evidence="2 3">EC11</strain>
    </source>
</reference>
<evidence type="ECO:0000313" key="3">
    <source>
        <dbReference type="Proteomes" id="UP000817854"/>
    </source>
</evidence>
<name>A0ABX0IUB9_9FLAO</name>
<evidence type="ECO:0000256" key="1">
    <source>
        <dbReference type="SAM" id="MobiDB-lite"/>
    </source>
</evidence>
<reference evidence="3" key="1">
    <citation type="submission" date="2019-05" db="EMBL/GenBank/DDBJ databases">
        <title>Flavobacterium profundi sp. nov., isolated from a deep-sea seamount.</title>
        <authorList>
            <person name="Zhang D.-C."/>
        </authorList>
    </citation>
    <scope>NUCLEOTIDE SEQUENCE [LARGE SCALE GENOMIC DNA]</scope>
    <source>
        <strain evidence="3">EC11</strain>
    </source>
</reference>
<accession>A0ABX0IUB9</accession>
<evidence type="ECO:0008006" key="4">
    <source>
        <dbReference type="Google" id="ProtNLM"/>
    </source>
</evidence>
<protein>
    <recommendedName>
        <fullName evidence="4">Bacterial toxin 44 domain-containing protein</fullName>
    </recommendedName>
</protein>
<proteinExistence type="predicted"/>
<organism evidence="2 3">
    <name type="scientific">Flavobacterium jejuense</name>
    <dbReference type="NCBI Taxonomy" id="1544455"/>
    <lineage>
        <taxon>Bacteria</taxon>
        <taxon>Pseudomonadati</taxon>
        <taxon>Bacteroidota</taxon>
        <taxon>Flavobacteriia</taxon>
        <taxon>Flavobacteriales</taxon>
        <taxon>Flavobacteriaceae</taxon>
        <taxon>Flavobacterium</taxon>
    </lineage>
</organism>
<feature type="compositionally biased region" description="Polar residues" evidence="1">
    <location>
        <begin position="1"/>
        <end position="21"/>
    </location>
</feature>
<dbReference type="Proteomes" id="UP000817854">
    <property type="component" value="Unassembled WGS sequence"/>
</dbReference>
<comment type="caution">
    <text evidence="2">The sequence shown here is derived from an EMBL/GenBank/DDBJ whole genome shotgun (WGS) entry which is preliminary data.</text>
</comment>
<dbReference type="EMBL" id="VEVQ02000013">
    <property type="protein sequence ID" value="NHN27407.1"/>
    <property type="molecule type" value="Genomic_DNA"/>
</dbReference>
<gene>
    <name evidence="2" type="ORF">FIA58_017135</name>
</gene>
<keyword evidence="3" id="KW-1185">Reference proteome</keyword>